<dbReference type="Gramene" id="ERN10313">
    <property type="protein sequence ID" value="ERN10313"/>
    <property type="gene ID" value="AMTR_s00177p00063730"/>
</dbReference>
<evidence type="ECO:0000313" key="2">
    <source>
        <dbReference type="Proteomes" id="UP000017836"/>
    </source>
</evidence>
<evidence type="ECO:0000313" key="1">
    <source>
        <dbReference type="EMBL" id="ERN10313.1"/>
    </source>
</evidence>
<dbReference type="HOGENOM" id="CLU_2323600_0_0_1"/>
<name>W1PQH9_AMBTC</name>
<reference evidence="2" key="1">
    <citation type="journal article" date="2013" name="Science">
        <title>The Amborella genome and the evolution of flowering plants.</title>
        <authorList>
            <consortium name="Amborella Genome Project"/>
        </authorList>
    </citation>
    <scope>NUCLEOTIDE SEQUENCE [LARGE SCALE GENOMIC DNA]</scope>
</reference>
<keyword evidence="2" id="KW-1185">Reference proteome</keyword>
<organism evidence="1 2">
    <name type="scientific">Amborella trichopoda</name>
    <dbReference type="NCBI Taxonomy" id="13333"/>
    <lineage>
        <taxon>Eukaryota</taxon>
        <taxon>Viridiplantae</taxon>
        <taxon>Streptophyta</taxon>
        <taxon>Embryophyta</taxon>
        <taxon>Tracheophyta</taxon>
        <taxon>Spermatophyta</taxon>
        <taxon>Magnoliopsida</taxon>
        <taxon>Amborellales</taxon>
        <taxon>Amborellaceae</taxon>
        <taxon>Amborella</taxon>
    </lineage>
</organism>
<proteinExistence type="predicted"/>
<accession>W1PQH9</accession>
<dbReference type="AlphaFoldDB" id="W1PQH9"/>
<dbReference type="Proteomes" id="UP000017836">
    <property type="component" value="Unassembled WGS sequence"/>
</dbReference>
<dbReference type="EMBL" id="KI392874">
    <property type="protein sequence ID" value="ERN10313.1"/>
    <property type="molecule type" value="Genomic_DNA"/>
</dbReference>
<gene>
    <name evidence="1" type="ORF">AMTR_s00177p00063730</name>
</gene>
<sequence>MHKLVWLHLDTTDLDPTGFCQCQGLKSPVPTLRPSPFTALYKKRPSLLAKNKTAKMYGSTKSEWTRLYNPLGRLEANVLYAKDIIDHTRSLFGPLMLDT</sequence>
<protein>
    <submittedName>
        <fullName evidence="1">Uncharacterized protein</fullName>
    </submittedName>
</protein>